<dbReference type="RefSeq" id="XP_066921484.1">
    <property type="nucleotide sequence ID" value="XM_067065383.1"/>
</dbReference>
<keyword evidence="4" id="KW-0342">GTP-binding</keyword>
<protein>
    <submittedName>
        <fullName evidence="9">Uncharacterized protein</fullName>
    </submittedName>
</protein>
<dbReference type="OrthoDB" id="9989112at2759"/>
<evidence type="ECO:0000256" key="4">
    <source>
        <dbReference type="ARBA" id="ARBA00023134"/>
    </source>
</evidence>
<evidence type="ECO:0000256" key="7">
    <source>
        <dbReference type="ARBA" id="ARBA00023289"/>
    </source>
</evidence>
<sequence>MAADFVFKIIIVGEAGVGKSCLLRRFVDQNFTENYVNTIGVDFKVRTVEMMGKTIKLNIWDSAGQERFRTIVNTYYRGARGICLVYDITDPDSFIRLGNWLTDAGEQADERAKKMIIGTKTDLESHRKVSREDVQVFADRMNLTVVETSSKNGSNVEAAFLSLTRQLLEDVTDGELENNGGNNIQLSGNTQSLDQQKETKKKKCC</sequence>
<dbReference type="EnsemblMetazoa" id="CLYHEMT006453.1">
    <property type="protein sequence ID" value="CLYHEMP006453.1"/>
    <property type="gene ID" value="CLYHEMG006453"/>
</dbReference>
<dbReference type="InterPro" id="IPR050305">
    <property type="entry name" value="Small_GTPase_Rab"/>
</dbReference>
<dbReference type="GeneID" id="136808831"/>
<dbReference type="PANTHER" id="PTHR47980">
    <property type="entry name" value="LD44762P"/>
    <property type="match status" value="1"/>
</dbReference>
<dbReference type="NCBIfam" id="TIGR00231">
    <property type="entry name" value="small_GTP"/>
    <property type="match status" value="1"/>
</dbReference>
<evidence type="ECO:0000313" key="10">
    <source>
        <dbReference type="Proteomes" id="UP000594262"/>
    </source>
</evidence>
<dbReference type="CDD" id="cd00154">
    <property type="entry name" value="Rab"/>
    <property type="match status" value="1"/>
</dbReference>
<dbReference type="InterPro" id="IPR001806">
    <property type="entry name" value="Small_GTPase"/>
</dbReference>
<dbReference type="Gene3D" id="3.40.50.300">
    <property type="entry name" value="P-loop containing nucleotide triphosphate hydrolases"/>
    <property type="match status" value="1"/>
</dbReference>
<evidence type="ECO:0000256" key="3">
    <source>
        <dbReference type="ARBA" id="ARBA00022741"/>
    </source>
</evidence>
<dbReference type="SMART" id="SM00174">
    <property type="entry name" value="RHO"/>
    <property type="match status" value="1"/>
</dbReference>
<dbReference type="AlphaFoldDB" id="A0A7M5UVI8"/>
<reference evidence="9" key="1">
    <citation type="submission" date="2021-01" db="UniProtKB">
        <authorList>
            <consortium name="EnsemblMetazoa"/>
        </authorList>
    </citation>
    <scope>IDENTIFICATION</scope>
</reference>
<dbReference type="FunFam" id="3.40.50.300:FF:000586">
    <property type="entry name" value="Rab family GTPase"/>
    <property type="match status" value="1"/>
</dbReference>
<evidence type="ECO:0000256" key="2">
    <source>
        <dbReference type="ARBA" id="ARBA00006270"/>
    </source>
</evidence>
<dbReference type="PROSITE" id="PS51419">
    <property type="entry name" value="RAB"/>
    <property type="match status" value="1"/>
</dbReference>
<name>A0A7M5UVI8_9CNID</name>
<dbReference type="GO" id="GO:0012505">
    <property type="term" value="C:endomembrane system"/>
    <property type="evidence" value="ECO:0007669"/>
    <property type="project" value="UniProtKB-SubCell"/>
</dbReference>
<dbReference type="PROSITE" id="PS51421">
    <property type="entry name" value="RAS"/>
    <property type="match status" value="1"/>
</dbReference>
<proteinExistence type="inferred from homology"/>
<dbReference type="Pfam" id="PF00071">
    <property type="entry name" value="Ras"/>
    <property type="match status" value="1"/>
</dbReference>
<dbReference type="SUPFAM" id="SSF52540">
    <property type="entry name" value="P-loop containing nucleoside triphosphate hydrolases"/>
    <property type="match status" value="1"/>
</dbReference>
<evidence type="ECO:0000313" key="9">
    <source>
        <dbReference type="EnsemblMetazoa" id="CLYHEMP006453.1"/>
    </source>
</evidence>
<dbReference type="GO" id="GO:0003924">
    <property type="term" value="F:GTPase activity"/>
    <property type="evidence" value="ECO:0007669"/>
    <property type="project" value="InterPro"/>
</dbReference>
<evidence type="ECO:0000256" key="5">
    <source>
        <dbReference type="ARBA" id="ARBA00023136"/>
    </source>
</evidence>
<keyword evidence="10" id="KW-1185">Reference proteome</keyword>
<keyword evidence="6" id="KW-0449">Lipoprotein</keyword>
<feature type="region of interest" description="Disordered" evidence="8">
    <location>
        <begin position="174"/>
        <end position="205"/>
    </location>
</feature>
<dbReference type="InterPro" id="IPR005225">
    <property type="entry name" value="Small_GTP-bd"/>
</dbReference>
<keyword evidence="3" id="KW-0547">Nucleotide-binding</keyword>
<comment type="subcellular location">
    <subcellularLocation>
        <location evidence="1">Endomembrane system</location>
    </subcellularLocation>
</comment>
<dbReference type="Proteomes" id="UP000594262">
    <property type="component" value="Unplaced"/>
</dbReference>
<dbReference type="InterPro" id="IPR027417">
    <property type="entry name" value="P-loop_NTPase"/>
</dbReference>
<evidence type="ECO:0000256" key="6">
    <source>
        <dbReference type="ARBA" id="ARBA00023288"/>
    </source>
</evidence>
<keyword evidence="7" id="KW-0636">Prenylation</keyword>
<dbReference type="EnsemblMetazoa" id="CLYHEMT006452.1">
    <property type="protein sequence ID" value="CLYHEMP006452.1"/>
    <property type="gene ID" value="CLYHEMG006452"/>
</dbReference>
<dbReference type="SMART" id="SM00176">
    <property type="entry name" value="RAN"/>
    <property type="match status" value="1"/>
</dbReference>
<feature type="compositionally biased region" description="Polar residues" evidence="8">
    <location>
        <begin position="179"/>
        <end position="194"/>
    </location>
</feature>
<dbReference type="GO" id="GO:0005525">
    <property type="term" value="F:GTP binding"/>
    <property type="evidence" value="ECO:0007669"/>
    <property type="project" value="UniProtKB-KW"/>
</dbReference>
<dbReference type="SMART" id="SM00175">
    <property type="entry name" value="RAB"/>
    <property type="match status" value="1"/>
</dbReference>
<accession>A0A7M5UVI8</accession>
<organism evidence="9 10">
    <name type="scientific">Clytia hemisphaerica</name>
    <dbReference type="NCBI Taxonomy" id="252671"/>
    <lineage>
        <taxon>Eukaryota</taxon>
        <taxon>Metazoa</taxon>
        <taxon>Cnidaria</taxon>
        <taxon>Hydrozoa</taxon>
        <taxon>Hydroidolina</taxon>
        <taxon>Leptothecata</taxon>
        <taxon>Obeliida</taxon>
        <taxon>Clytiidae</taxon>
        <taxon>Clytia</taxon>
    </lineage>
</organism>
<keyword evidence="5" id="KW-0472">Membrane</keyword>
<dbReference type="SMART" id="SM00173">
    <property type="entry name" value="RAS"/>
    <property type="match status" value="1"/>
</dbReference>
<comment type="similarity">
    <text evidence="2">Belongs to the small GTPase superfamily. Rab family.</text>
</comment>
<evidence type="ECO:0000256" key="8">
    <source>
        <dbReference type="SAM" id="MobiDB-lite"/>
    </source>
</evidence>
<dbReference type="PRINTS" id="PR00449">
    <property type="entry name" value="RASTRNSFRMNG"/>
</dbReference>
<evidence type="ECO:0000256" key="1">
    <source>
        <dbReference type="ARBA" id="ARBA00004308"/>
    </source>
</evidence>